<feature type="compositionally biased region" description="Basic and acidic residues" evidence="1">
    <location>
        <begin position="138"/>
        <end position="153"/>
    </location>
</feature>
<dbReference type="InterPro" id="IPR012349">
    <property type="entry name" value="Split_barrel_FMN-bd"/>
</dbReference>
<dbReference type="RefSeq" id="WP_128976343.1">
    <property type="nucleotide sequence ID" value="NZ_CP133762.1"/>
</dbReference>
<dbReference type="EMBL" id="CP133762">
    <property type="protein sequence ID" value="WMX46143.1"/>
    <property type="molecule type" value="Genomic_DNA"/>
</dbReference>
<evidence type="ECO:0000313" key="3">
    <source>
        <dbReference type="Proteomes" id="UP001250858"/>
    </source>
</evidence>
<reference evidence="2 3" key="1">
    <citation type="submission" date="2023-09" db="EMBL/GenBank/DDBJ databases">
        <title>Complete genome of Streptomyces roseicoloratus T14.</title>
        <authorList>
            <person name="Bashizi T."/>
            <person name="Kim M.-J."/>
            <person name="Lee G."/>
            <person name="Tagele S.B."/>
            <person name="Shin J.-H."/>
        </authorList>
    </citation>
    <scope>NUCLEOTIDE SEQUENCE [LARGE SCALE GENOMIC DNA]</scope>
    <source>
        <strain evidence="2 3">T14</strain>
    </source>
</reference>
<sequence length="169" mass="18526">MSSEEKHAIELLNRVSYGRLATSMRAMPFVAPARHIVADGAVLVRLHRGLGYHRACNGSVVAYGADNLTSGAENLWSVQFTGTAAIVEPTEEQLAAFGRAPRSVDGEAYEPVYLRIEPQFVTVHLLDYSPDGTGQPERGGEPSDRPERAEQTERVPNGRSLERHLHHVA</sequence>
<dbReference type="SUPFAM" id="SSF50475">
    <property type="entry name" value="FMN-binding split barrel"/>
    <property type="match status" value="1"/>
</dbReference>
<gene>
    <name evidence="2" type="ORF">RGF97_16650</name>
</gene>
<organism evidence="2 3">
    <name type="scientific">Streptomyces roseicoloratus</name>
    <dbReference type="NCBI Taxonomy" id="2508722"/>
    <lineage>
        <taxon>Bacteria</taxon>
        <taxon>Bacillati</taxon>
        <taxon>Actinomycetota</taxon>
        <taxon>Actinomycetes</taxon>
        <taxon>Kitasatosporales</taxon>
        <taxon>Streptomycetaceae</taxon>
        <taxon>Streptomyces</taxon>
    </lineage>
</organism>
<protein>
    <submittedName>
        <fullName evidence="2">Pyridoxamine 5'-phosphate oxidase family protein</fullName>
    </submittedName>
</protein>
<evidence type="ECO:0000256" key="1">
    <source>
        <dbReference type="SAM" id="MobiDB-lite"/>
    </source>
</evidence>
<dbReference type="InterPro" id="IPR024747">
    <property type="entry name" value="Pyridox_Oxase-rel"/>
</dbReference>
<dbReference type="Pfam" id="PF12900">
    <property type="entry name" value="Pyridox_ox_2"/>
    <property type="match status" value="1"/>
</dbReference>
<dbReference type="Gene3D" id="2.30.110.10">
    <property type="entry name" value="Electron Transport, Fmn-binding Protein, Chain A"/>
    <property type="match status" value="1"/>
</dbReference>
<name>A0ABY9RVD6_9ACTN</name>
<feature type="region of interest" description="Disordered" evidence="1">
    <location>
        <begin position="126"/>
        <end position="169"/>
    </location>
</feature>
<dbReference type="Proteomes" id="UP001250858">
    <property type="component" value="Chromosome"/>
</dbReference>
<evidence type="ECO:0000313" key="2">
    <source>
        <dbReference type="EMBL" id="WMX46143.1"/>
    </source>
</evidence>
<accession>A0ABY9RVD6</accession>
<proteinExistence type="predicted"/>
<keyword evidence="3" id="KW-1185">Reference proteome</keyword>